<feature type="compositionally biased region" description="Basic and acidic residues" evidence="1">
    <location>
        <begin position="212"/>
        <end position="221"/>
    </location>
</feature>
<evidence type="ECO:0000313" key="3">
    <source>
        <dbReference type="Proteomes" id="UP000030640"/>
    </source>
</evidence>
<dbReference type="EMBL" id="KI965474">
    <property type="protein sequence ID" value="EUD66039.1"/>
    <property type="molecule type" value="Genomic_DNA"/>
</dbReference>
<accession>W7AAC4</accession>
<evidence type="ECO:0000313" key="2">
    <source>
        <dbReference type="EMBL" id="EUD66039.1"/>
    </source>
</evidence>
<sequence length="897" mass="103892">MRNGNDGHLLVGISSDAFFNITKFLTLNEALKLKLVCKHFKEYIKDEKAFCQNECISLNNYIMFVRLVHPEKFRSFLEFLLTDERNAYASPFCARRRLQFGITKKQLMLQDKPFLKKITLKGDFLRNANFYDISQLLRAHASTLEELHVHGLNDVNCPLFIYSHHGILFEFLSKEVLMNNLSVHCVKKSSLRYIQDLLLQRGGGRKGRRRERNSPRLERSPPGEVSPTEESPAHESPTEESPTNESPTDESPTDESPTEESPTEESPTEESPTNESPTNESPTDESPTEESPTEESPTDEPPRDAPTQRVPLGRDKKVHLLCEHIGVVYDVRKSCFERIKNYKPILHLSNYISSLTSLRVLNLSGIQSYDLIEMLISVHLPSLKTLNISCYDYFFYFYHMVVSICLYGSGKEVFSRYLDLKNTELRRDTNKRKRSESFGRNKEMEQLIRETDEELIQMNKISTACQKRYEEDAINYYALNVSRNDQKIFFTPTYKDRICIRGVNPPVHYADGSYIRHDSDGEQVGDGEEVRNHEVTARGELAGPDSLRGVGEGPPKAGHSQQAQPPRGDSPCSTLRSVGSGQESTYSTLRSVGSGESGQRGDYPTEGQRPPKGKPVWKPITHSASQPACPPSWKSPSRHTPTPLADGKLKRLKSGGYIWFVENQRQRKNVSIEMLYLCKNIIEKEEKKARKNIICLMNQLNVEHFSLFNYGLSTPFLWLLLLIRCDKLKTVSILDLCLSHLLSALAFLEAYLKQHLFNFQGMMRRRRKRLGSIYFRFNDEEDIHFVNTMYSRIINELNLSDFAPRKNRVLHIVIYVYNNKKENKQLVKYIRKISRSLWRCNYVVHYSIQYYKYKYFNRYLDIDNLYRDYVVNVLLTHHKLNQRLIARRALLPREDRP</sequence>
<feature type="compositionally biased region" description="Acidic residues" evidence="1">
    <location>
        <begin position="247"/>
        <end position="268"/>
    </location>
</feature>
<dbReference type="GeneID" id="20038783"/>
<reference evidence="2 3" key="1">
    <citation type="submission" date="2013-02" db="EMBL/GenBank/DDBJ databases">
        <title>The Genome Sequence of Plasmodium inui San Antonio 1.</title>
        <authorList>
            <consortium name="The Broad Institute Genome Sequencing Platform"/>
            <consortium name="The Broad Institute Genome Sequencing Center for Infectious Disease"/>
            <person name="Neafsey D."/>
            <person name="Cheeseman I."/>
            <person name="Volkman S."/>
            <person name="Adams J."/>
            <person name="Walker B."/>
            <person name="Young S.K."/>
            <person name="Zeng Q."/>
            <person name="Gargeya S."/>
            <person name="Fitzgerald M."/>
            <person name="Haas B."/>
            <person name="Abouelleil A."/>
            <person name="Alvarado L."/>
            <person name="Arachchi H.M."/>
            <person name="Berlin A.M."/>
            <person name="Chapman S.B."/>
            <person name="Dewar J."/>
            <person name="Goldberg J."/>
            <person name="Griggs A."/>
            <person name="Gujja S."/>
            <person name="Hansen M."/>
            <person name="Howarth C."/>
            <person name="Imamovic A."/>
            <person name="Larimer J."/>
            <person name="McCowan C."/>
            <person name="Murphy C."/>
            <person name="Neiman D."/>
            <person name="Pearson M."/>
            <person name="Priest M."/>
            <person name="Roberts A."/>
            <person name="Saif S."/>
            <person name="Shea T."/>
            <person name="Sisk P."/>
            <person name="Sykes S."/>
            <person name="Wortman J."/>
            <person name="Nusbaum C."/>
            <person name="Birren B."/>
        </authorList>
    </citation>
    <scope>NUCLEOTIDE SEQUENCE [LARGE SCALE GENOMIC DNA]</scope>
    <source>
        <strain evidence="2 3">San Antonio 1</strain>
    </source>
</reference>
<name>W7AAC4_9APIC</name>
<gene>
    <name evidence="2" type="ORF">C922_03509</name>
</gene>
<dbReference type="OrthoDB" id="6093641at2759"/>
<dbReference type="SUPFAM" id="SSF52047">
    <property type="entry name" value="RNI-like"/>
    <property type="match status" value="1"/>
</dbReference>
<feature type="region of interest" description="Disordered" evidence="1">
    <location>
        <begin position="201"/>
        <end position="312"/>
    </location>
</feature>
<dbReference type="RefSeq" id="XP_008817323.1">
    <property type="nucleotide sequence ID" value="XM_008819101.1"/>
</dbReference>
<organism evidence="2 3">
    <name type="scientific">Plasmodium inui San Antonio 1</name>
    <dbReference type="NCBI Taxonomy" id="1237626"/>
    <lineage>
        <taxon>Eukaryota</taxon>
        <taxon>Sar</taxon>
        <taxon>Alveolata</taxon>
        <taxon>Apicomplexa</taxon>
        <taxon>Aconoidasida</taxon>
        <taxon>Haemosporida</taxon>
        <taxon>Plasmodiidae</taxon>
        <taxon>Plasmodium</taxon>
        <taxon>Plasmodium (Plasmodium)</taxon>
    </lineage>
</organism>
<evidence type="ECO:0008006" key="4">
    <source>
        <dbReference type="Google" id="ProtNLM"/>
    </source>
</evidence>
<proteinExistence type="predicted"/>
<dbReference type="VEuPathDB" id="PlasmoDB:C922_03509"/>
<evidence type="ECO:0000256" key="1">
    <source>
        <dbReference type="SAM" id="MobiDB-lite"/>
    </source>
</evidence>
<dbReference type="Proteomes" id="UP000030640">
    <property type="component" value="Unassembled WGS sequence"/>
</dbReference>
<feature type="region of interest" description="Disordered" evidence="1">
    <location>
        <begin position="534"/>
        <end position="648"/>
    </location>
</feature>
<keyword evidence="3" id="KW-1185">Reference proteome</keyword>
<feature type="compositionally biased region" description="Polar residues" evidence="1">
    <location>
        <begin position="571"/>
        <end position="591"/>
    </location>
</feature>
<protein>
    <recommendedName>
        <fullName evidence="4">F-box domain-containing protein</fullName>
    </recommendedName>
</protein>
<dbReference type="AlphaFoldDB" id="W7AAC4"/>
<feature type="compositionally biased region" description="Acidic residues" evidence="1">
    <location>
        <begin position="282"/>
        <end position="298"/>
    </location>
</feature>
<feature type="compositionally biased region" description="Low complexity" evidence="1">
    <location>
        <begin position="269"/>
        <end position="281"/>
    </location>
</feature>